<dbReference type="InParanoid" id="A0A2R5G4G3"/>
<dbReference type="Proteomes" id="UP000241890">
    <property type="component" value="Unassembled WGS sequence"/>
</dbReference>
<evidence type="ECO:0000313" key="2">
    <source>
        <dbReference type="EMBL" id="GBG25199.1"/>
    </source>
</evidence>
<reference evidence="2 3" key="1">
    <citation type="submission" date="2017-12" db="EMBL/GenBank/DDBJ databases">
        <title>Sequencing, de novo assembly and annotation of complete genome of a new Thraustochytrid species, strain FCC1311.</title>
        <authorList>
            <person name="Sedici K."/>
            <person name="Godart F."/>
            <person name="Aiese Cigliano R."/>
            <person name="Sanseverino W."/>
            <person name="Barakat M."/>
            <person name="Ortet P."/>
            <person name="Marechal E."/>
            <person name="Cagnac O."/>
            <person name="Amato A."/>
        </authorList>
    </citation>
    <scope>NUCLEOTIDE SEQUENCE [LARGE SCALE GENOMIC DNA]</scope>
</reference>
<gene>
    <name evidence="2" type="ORF">FCC1311_014162</name>
</gene>
<feature type="region of interest" description="Disordered" evidence="1">
    <location>
        <begin position="219"/>
        <end position="321"/>
    </location>
</feature>
<dbReference type="EMBL" id="BEYU01000012">
    <property type="protein sequence ID" value="GBG25199.1"/>
    <property type="molecule type" value="Genomic_DNA"/>
</dbReference>
<feature type="region of interest" description="Disordered" evidence="1">
    <location>
        <begin position="169"/>
        <end position="201"/>
    </location>
</feature>
<protein>
    <submittedName>
        <fullName evidence="2">Uncharacterized protein</fullName>
    </submittedName>
</protein>
<feature type="compositionally biased region" description="Polar residues" evidence="1">
    <location>
        <begin position="185"/>
        <end position="194"/>
    </location>
</feature>
<sequence>MFSKASRFEAPKQKRRTKKKDAENSPANIMMGTPSRYMARMIRESESNLPSYMLETSASSAKKHANRNNDDGEDLLPTQEELTPLPEFGKDARGGSQMKRGKHGRFSMAGSYFTQPRGTHSDACGLSHDEKTGNSYGNSPGGYVPNMTKNRTERFGKDSYLKALFEEGPTNFYDRPADNKWQRWEPTTGTSAFKSRSGKDRSQWVKDLTYLRDKELAECEGPRQQGISKNSDFERNEEVVPSSMFKSSQARFAAPVEQEPGQSQLGLDPPERDEDAPVKSSVIYRRPKHSRFSEIGSMYNPRLDCKQQQPVPGLVDPSAAK</sequence>
<evidence type="ECO:0000313" key="3">
    <source>
        <dbReference type="Proteomes" id="UP000241890"/>
    </source>
</evidence>
<feature type="compositionally biased region" description="Low complexity" evidence="1">
    <location>
        <begin position="75"/>
        <end position="87"/>
    </location>
</feature>
<feature type="region of interest" description="Disordered" evidence="1">
    <location>
        <begin position="1"/>
        <end position="35"/>
    </location>
</feature>
<dbReference type="AlphaFoldDB" id="A0A2R5G4G3"/>
<feature type="compositionally biased region" description="Basic and acidic residues" evidence="1">
    <location>
        <begin position="1"/>
        <end position="12"/>
    </location>
</feature>
<accession>A0A2R5G4G3</accession>
<comment type="caution">
    <text evidence="2">The sequence shown here is derived from an EMBL/GenBank/DDBJ whole genome shotgun (WGS) entry which is preliminary data.</text>
</comment>
<keyword evidence="3" id="KW-1185">Reference proteome</keyword>
<organism evidence="2 3">
    <name type="scientific">Hondaea fermentalgiana</name>
    <dbReference type="NCBI Taxonomy" id="2315210"/>
    <lineage>
        <taxon>Eukaryota</taxon>
        <taxon>Sar</taxon>
        <taxon>Stramenopiles</taxon>
        <taxon>Bigyra</taxon>
        <taxon>Labyrinthulomycetes</taxon>
        <taxon>Thraustochytrida</taxon>
        <taxon>Thraustochytriidae</taxon>
        <taxon>Hondaea</taxon>
    </lineage>
</organism>
<name>A0A2R5G4G3_9STRA</name>
<proteinExistence type="predicted"/>
<feature type="region of interest" description="Disordered" evidence="1">
    <location>
        <begin position="52"/>
        <end position="150"/>
    </location>
</feature>
<evidence type="ECO:0000256" key="1">
    <source>
        <dbReference type="SAM" id="MobiDB-lite"/>
    </source>
</evidence>